<dbReference type="PANTHER" id="PTHR47197">
    <property type="entry name" value="PROTEIN NIRF"/>
    <property type="match status" value="1"/>
</dbReference>
<name>A0A933SEY3_UNCEI</name>
<dbReference type="EMBL" id="JACRIW010000095">
    <property type="protein sequence ID" value="MBI5170493.1"/>
    <property type="molecule type" value="Genomic_DNA"/>
</dbReference>
<dbReference type="InterPro" id="IPR025965">
    <property type="entry name" value="FlgD/Vpr_Ig-like"/>
</dbReference>
<dbReference type="Proteomes" id="UP000696931">
    <property type="component" value="Unassembled WGS sequence"/>
</dbReference>
<gene>
    <name evidence="3" type="ORF">HZA61_13480</name>
</gene>
<feature type="signal peptide" evidence="1">
    <location>
        <begin position="1"/>
        <end position="21"/>
    </location>
</feature>
<reference evidence="3" key="1">
    <citation type="submission" date="2020-07" db="EMBL/GenBank/DDBJ databases">
        <title>Huge and variable diversity of episymbiotic CPR bacteria and DPANN archaea in groundwater ecosystems.</title>
        <authorList>
            <person name="He C.Y."/>
            <person name="Keren R."/>
            <person name="Whittaker M."/>
            <person name="Farag I.F."/>
            <person name="Doudna J."/>
            <person name="Cate J.H.D."/>
            <person name="Banfield J.F."/>
        </authorList>
    </citation>
    <scope>NUCLEOTIDE SEQUENCE</scope>
    <source>
        <strain evidence="3">NC_groundwater_1813_Pr3_B-0.1um_71_17</strain>
    </source>
</reference>
<dbReference type="InterPro" id="IPR051200">
    <property type="entry name" value="Host-pathogen_enzymatic-act"/>
</dbReference>
<proteinExistence type="predicted"/>
<dbReference type="Gene3D" id="2.130.10.10">
    <property type="entry name" value="YVTN repeat-like/Quinoprotein amine dehydrogenase"/>
    <property type="match status" value="1"/>
</dbReference>
<organism evidence="3 4">
    <name type="scientific">Eiseniibacteriota bacterium</name>
    <dbReference type="NCBI Taxonomy" id="2212470"/>
    <lineage>
        <taxon>Bacteria</taxon>
        <taxon>Candidatus Eiseniibacteriota</taxon>
    </lineage>
</organism>
<feature type="chain" id="PRO_5036837978" description="FlgD/Vpr Ig-like domain-containing protein" evidence="1">
    <location>
        <begin position="22"/>
        <end position="462"/>
    </location>
</feature>
<sequence length="462" mass="47908">MRRTAVAFTAALMLAAHGAHAQTKAFVYGTDYSTGSLSAATLQPRAAACDVASPHSDASLRFYGGQLYVVNRFGGDNIQVVNPATYATVRQFSVGNGSNPHDIAFASATKAYVTRYQSNDLWIVNPATGAHTGTVSLAAFADADGFCEMDRLHVVGPLLFVSLERIRTDQGYAPDDSGLVAVVDMRTDAIVDCDASVAGTQAILLPKTNPFTAFQFDAATSRLLIGCAGAFGVLDGGIVRIDPVQLRADGVAIGEAALGGDVNDFVWGGPQKSWAVTADPSFTTHLVTWSAQSGAVLATLWTPGGYDLADIERAGNELWVCNNSFSTPRVRVFSTVTDAVTGSDVVCSLPPVALSFDLASGQVAGVGGGEARASFSAAAPSPARRATAVSLTLAEPGEAGVVVFDAAGRRVRTLLGGSQPAGAVHVGWDLADGAGERVAPGLYLVRAEAAGRSWIRRVIVLD</sequence>
<evidence type="ECO:0000313" key="4">
    <source>
        <dbReference type="Proteomes" id="UP000696931"/>
    </source>
</evidence>
<evidence type="ECO:0000259" key="2">
    <source>
        <dbReference type="Pfam" id="PF13860"/>
    </source>
</evidence>
<evidence type="ECO:0000313" key="3">
    <source>
        <dbReference type="EMBL" id="MBI5170493.1"/>
    </source>
</evidence>
<evidence type="ECO:0000256" key="1">
    <source>
        <dbReference type="SAM" id="SignalP"/>
    </source>
</evidence>
<feature type="domain" description="FlgD/Vpr Ig-like" evidence="2">
    <location>
        <begin position="387"/>
        <end position="450"/>
    </location>
</feature>
<protein>
    <recommendedName>
        <fullName evidence="2">FlgD/Vpr Ig-like domain-containing protein</fullName>
    </recommendedName>
</protein>
<dbReference type="Pfam" id="PF13860">
    <property type="entry name" value="FlgD_ig"/>
    <property type="match status" value="1"/>
</dbReference>
<dbReference type="SUPFAM" id="SSF75011">
    <property type="entry name" value="3-carboxy-cis,cis-mucoante lactonizing enzyme"/>
    <property type="match status" value="1"/>
</dbReference>
<dbReference type="PANTHER" id="PTHR47197:SF3">
    <property type="entry name" value="DIHYDRO-HEME D1 DEHYDROGENASE"/>
    <property type="match status" value="1"/>
</dbReference>
<keyword evidence="1" id="KW-0732">Signal</keyword>
<accession>A0A933SEY3</accession>
<comment type="caution">
    <text evidence="3">The sequence shown here is derived from an EMBL/GenBank/DDBJ whole genome shotgun (WGS) entry which is preliminary data.</text>
</comment>
<dbReference type="AlphaFoldDB" id="A0A933SEY3"/>
<dbReference type="InterPro" id="IPR015943">
    <property type="entry name" value="WD40/YVTN_repeat-like_dom_sf"/>
</dbReference>
<dbReference type="Gene3D" id="2.60.40.4070">
    <property type="match status" value="1"/>
</dbReference>